<keyword evidence="3 8" id="KW-0436">Ligase</keyword>
<evidence type="ECO:0000256" key="2">
    <source>
        <dbReference type="ARBA" id="ARBA00008772"/>
    </source>
</evidence>
<dbReference type="GO" id="GO:0046872">
    <property type="term" value="F:metal ion binding"/>
    <property type="evidence" value="ECO:0007669"/>
    <property type="project" value="TreeGrafter"/>
</dbReference>
<proteinExistence type="inferred from homology"/>
<dbReference type="InterPro" id="IPR014746">
    <property type="entry name" value="Gln_synth/guanido_kin_cat_dom"/>
</dbReference>
<evidence type="ECO:0000256" key="4">
    <source>
        <dbReference type="ARBA" id="ARBA00022684"/>
    </source>
</evidence>
<evidence type="ECO:0000259" key="10">
    <source>
        <dbReference type="Pfam" id="PF04262"/>
    </source>
</evidence>
<dbReference type="EMBL" id="FXAT01000003">
    <property type="protein sequence ID" value="SMG37186.1"/>
    <property type="molecule type" value="Genomic_DNA"/>
</dbReference>
<keyword evidence="5 8" id="KW-0547">Nucleotide-binding</keyword>
<dbReference type="PANTHER" id="PTHR38761:SF1">
    <property type="entry name" value="GLUTAMATE--CYSTEINE LIGASE"/>
    <property type="match status" value="1"/>
</dbReference>
<evidence type="ECO:0000256" key="1">
    <source>
        <dbReference type="ARBA" id="ARBA00005006"/>
    </source>
</evidence>
<dbReference type="InterPro" id="IPR007370">
    <property type="entry name" value="Glu_cys_ligase"/>
</dbReference>
<feature type="domain" description="Glutamate--cysteine ligase" evidence="10">
    <location>
        <begin position="58"/>
        <end position="430"/>
    </location>
</feature>
<evidence type="ECO:0000256" key="9">
    <source>
        <dbReference type="RuleBase" id="RU004391"/>
    </source>
</evidence>
<evidence type="ECO:0000256" key="8">
    <source>
        <dbReference type="HAMAP-Rule" id="MF_00578"/>
    </source>
</evidence>
<keyword evidence="12" id="KW-1185">Reference proteome</keyword>
<evidence type="ECO:0000256" key="7">
    <source>
        <dbReference type="ARBA" id="ARBA00048819"/>
    </source>
</evidence>
<dbReference type="PANTHER" id="PTHR38761">
    <property type="entry name" value="GLUTAMATE--CYSTEINE LIGASE"/>
    <property type="match status" value="1"/>
</dbReference>
<sequence length="577" mass="64388">MLKCPLLKIPPNVVTTPYRLRIIRRCNASGNARLASMPNTTTSRTTDTTDTFAHRLSLLISGPQRDALTRGLRGIERESLRVTHDGQLAMTPHPRALGSALTHPSLTTDYSEALLELITPAEQDVADTLAQLDTLHRFVYAELGDEILWNNSMPGLLPATDEGIPIANYGTSNIGKLKYVYRVGLALRYGRTMQCIAGIHYNYSLNEEVWRLLHADQQSAANAVDFQSDRYLALIRNFRRTNWLLMYLFGASPALDRRFLRDRKHTLDTFDADTLYRPYATSLRMSDLGYSNTAAQAALHADYDTLPGYLDALAKAVSQPYPAYEQIGTQRDGEWVQINTNVLQIENEFYSTIRPKRVTYPGERPLHALAVRGVQYVEVRCMDIDPFEPTGISLETSRFLDAYLLVCALDDSAPLPPPAYAEANQNFGRVTMEGRKPGLELVRDGNPISMTDWANELLVKIDAAAAALDSLRGGDEHARAVAVQRAKLADVSLTPSARVLKTMRDKQQSFIAFGLEQSEAHAAYFRSRPLDASQSRAFADLAVQSLDEQAKLEREEVGSFDAFVAAYRAYTLNRFSV</sequence>
<evidence type="ECO:0000256" key="5">
    <source>
        <dbReference type="ARBA" id="ARBA00022741"/>
    </source>
</evidence>
<dbReference type="GO" id="GO:0005524">
    <property type="term" value="F:ATP binding"/>
    <property type="evidence" value="ECO:0007669"/>
    <property type="project" value="UniProtKB-KW"/>
</dbReference>
<dbReference type="GO" id="GO:0006750">
    <property type="term" value="P:glutathione biosynthetic process"/>
    <property type="evidence" value="ECO:0007669"/>
    <property type="project" value="UniProtKB-UniRule"/>
</dbReference>
<protein>
    <recommendedName>
        <fullName evidence="8">Glutamate--cysteine ligase</fullName>
        <ecNumber evidence="8">6.3.2.2</ecNumber>
    </recommendedName>
    <alternativeName>
        <fullName evidence="8">Gamma-ECS</fullName>
        <shortName evidence="8">GCS</shortName>
    </alternativeName>
    <alternativeName>
        <fullName evidence="8">Gamma-glutamylcysteine synthetase</fullName>
    </alternativeName>
</protein>
<comment type="pathway">
    <text evidence="1 8 9">Sulfur metabolism; glutathione biosynthesis; glutathione from L-cysteine and L-glutamate: step 1/2.</text>
</comment>
<evidence type="ECO:0000313" key="11">
    <source>
        <dbReference type="EMBL" id="SMG37186.1"/>
    </source>
</evidence>
<dbReference type="Gene3D" id="3.30.590.20">
    <property type="match status" value="1"/>
</dbReference>
<name>A0A1X7K8M1_9BURK</name>
<gene>
    <name evidence="8" type="primary">gshA</name>
    <name evidence="11" type="ORF">SAMN06265784_103468</name>
</gene>
<comment type="similarity">
    <text evidence="2 8">Belongs to the glutamate--cysteine ligase type 1 family. Type 1 subfamily.</text>
</comment>
<dbReference type="Pfam" id="PF04262">
    <property type="entry name" value="Glu_cys_ligase"/>
    <property type="match status" value="1"/>
</dbReference>
<evidence type="ECO:0000256" key="3">
    <source>
        <dbReference type="ARBA" id="ARBA00022598"/>
    </source>
</evidence>
<dbReference type="EC" id="6.3.2.2" evidence="8"/>
<dbReference type="SUPFAM" id="SSF55931">
    <property type="entry name" value="Glutamine synthetase/guanido kinase"/>
    <property type="match status" value="1"/>
</dbReference>
<reference evidence="12" key="1">
    <citation type="submission" date="2017-04" db="EMBL/GenBank/DDBJ databases">
        <authorList>
            <person name="Varghese N."/>
            <person name="Submissions S."/>
        </authorList>
    </citation>
    <scope>NUCLEOTIDE SEQUENCE [LARGE SCALE GENOMIC DNA]</scope>
    <source>
        <strain evidence="12">LMG 29540</strain>
    </source>
</reference>
<dbReference type="GO" id="GO:0005829">
    <property type="term" value="C:cytosol"/>
    <property type="evidence" value="ECO:0007669"/>
    <property type="project" value="TreeGrafter"/>
</dbReference>
<evidence type="ECO:0000256" key="6">
    <source>
        <dbReference type="ARBA" id="ARBA00022840"/>
    </source>
</evidence>
<organism evidence="11 12">
    <name type="scientific">Paraburkholderia susongensis</name>
    <dbReference type="NCBI Taxonomy" id="1515439"/>
    <lineage>
        <taxon>Bacteria</taxon>
        <taxon>Pseudomonadati</taxon>
        <taxon>Pseudomonadota</taxon>
        <taxon>Betaproteobacteria</taxon>
        <taxon>Burkholderiales</taxon>
        <taxon>Burkholderiaceae</taxon>
        <taxon>Paraburkholderia</taxon>
    </lineage>
</organism>
<evidence type="ECO:0000313" key="12">
    <source>
        <dbReference type="Proteomes" id="UP000193228"/>
    </source>
</evidence>
<accession>A0A1X7K8M1</accession>
<dbReference type="AlphaFoldDB" id="A0A1X7K8M1"/>
<keyword evidence="6 8" id="KW-0067">ATP-binding</keyword>
<keyword evidence="4 8" id="KW-0317">Glutathione biosynthesis</keyword>
<dbReference type="UniPathway" id="UPA00142">
    <property type="reaction ID" value="UER00209"/>
</dbReference>
<dbReference type="Proteomes" id="UP000193228">
    <property type="component" value="Unassembled WGS sequence"/>
</dbReference>
<dbReference type="HAMAP" id="MF_00578">
    <property type="entry name" value="Glu_cys_ligase"/>
    <property type="match status" value="1"/>
</dbReference>
<dbReference type="NCBIfam" id="TIGR01434">
    <property type="entry name" value="glu_cys_ligase"/>
    <property type="match status" value="1"/>
</dbReference>
<dbReference type="InterPro" id="IPR006334">
    <property type="entry name" value="Glut_cys_ligase"/>
</dbReference>
<comment type="catalytic activity">
    <reaction evidence="7 8 9">
        <text>L-cysteine + L-glutamate + ATP = gamma-L-glutamyl-L-cysteine + ADP + phosphate + H(+)</text>
        <dbReference type="Rhea" id="RHEA:13285"/>
        <dbReference type="ChEBI" id="CHEBI:15378"/>
        <dbReference type="ChEBI" id="CHEBI:29985"/>
        <dbReference type="ChEBI" id="CHEBI:30616"/>
        <dbReference type="ChEBI" id="CHEBI:35235"/>
        <dbReference type="ChEBI" id="CHEBI:43474"/>
        <dbReference type="ChEBI" id="CHEBI:58173"/>
        <dbReference type="ChEBI" id="CHEBI:456216"/>
        <dbReference type="EC" id="6.3.2.2"/>
    </reaction>
</comment>
<dbReference type="GO" id="GO:0004357">
    <property type="term" value="F:glutamate-cysteine ligase activity"/>
    <property type="evidence" value="ECO:0007669"/>
    <property type="project" value="UniProtKB-UniRule"/>
</dbReference>
<dbReference type="STRING" id="1515439.SAMN06265784_103468"/>